<dbReference type="GO" id="GO:0016887">
    <property type="term" value="F:ATP hydrolysis activity"/>
    <property type="evidence" value="ECO:0007669"/>
    <property type="project" value="InterPro"/>
</dbReference>
<feature type="region of interest" description="Disordered" evidence="10">
    <location>
        <begin position="1184"/>
        <end position="1275"/>
    </location>
</feature>
<feature type="compositionally biased region" description="Polar residues" evidence="10">
    <location>
        <begin position="334"/>
        <end position="343"/>
    </location>
</feature>
<dbReference type="OrthoDB" id="5421at2759"/>
<evidence type="ECO:0000256" key="7">
    <source>
        <dbReference type="ARBA" id="ARBA00022840"/>
    </source>
</evidence>
<feature type="region of interest" description="Disordered" evidence="10">
    <location>
        <begin position="75"/>
        <end position="139"/>
    </location>
</feature>
<dbReference type="Pfam" id="PF00004">
    <property type="entry name" value="AAA"/>
    <property type="match status" value="2"/>
</dbReference>
<dbReference type="GO" id="GO:0005634">
    <property type="term" value="C:nucleus"/>
    <property type="evidence" value="ECO:0007669"/>
    <property type="project" value="UniProtKB-SubCell"/>
</dbReference>
<dbReference type="Pfam" id="PF17862">
    <property type="entry name" value="AAA_lid_3"/>
    <property type="match status" value="1"/>
</dbReference>
<dbReference type="GO" id="GO:0140674">
    <property type="term" value="F:ATP-dependent histone chaperone activity"/>
    <property type="evidence" value="ECO:0007669"/>
    <property type="project" value="UniProtKB-ARBA"/>
</dbReference>
<keyword evidence="7" id="KW-0067">ATP-binding</keyword>
<feature type="compositionally biased region" description="Polar residues" evidence="10">
    <location>
        <begin position="154"/>
        <end position="177"/>
    </location>
</feature>
<dbReference type="InterPro" id="IPR036427">
    <property type="entry name" value="Bromodomain-like_sf"/>
</dbReference>
<name>A0A9Q3DDR0_9BASI</name>
<dbReference type="InterPro" id="IPR041569">
    <property type="entry name" value="AAA_lid_3"/>
</dbReference>
<evidence type="ECO:0000313" key="12">
    <source>
        <dbReference type="EMBL" id="MBW0501045.1"/>
    </source>
</evidence>
<dbReference type="FunFam" id="3.40.50.300:FF:000061">
    <property type="entry name" value="ATPase family, AAA domain-containing 2"/>
    <property type="match status" value="1"/>
</dbReference>
<feature type="domain" description="AAA+ ATPase" evidence="11">
    <location>
        <begin position="858"/>
        <end position="991"/>
    </location>
</feature>
<feature type="compositionally biased region" description="Polar residues" evidence="10">
    <location>
        <begin position="375"/>
        <end position="387"/>
    </location>
</feature>
<dbReference type="PROSITE" id="PS00674">
    <property type="entry name" value="AAA"/>
    <property type="match status" value="1"/>
</dbReference>
<evidence type="ECO:0000256" key="8">
    <source>
        <dbReference type="ARBA" id="ARBA00023117"/>
    </source>
</evidence>
<evidence type="ECO:0000313" key="13">
    <source>
        <dbReference type="Proteomes" id="UP000765509"/>
    </source>
</evidence>
<dbReference type="GO" id="GO:0006337">
    <property type="term" value="P:nucleosome disassembly"/>
    <property type="evidence" value="ECO:0007669"/>
    <property type="project" value="TreeGrafter"/>
</dbReference>
<organism evidence="12 13">
    <name type="scientific">Austropuccinia psidii MF-1</name>
    <dbReference type="NCBI Taxonomy" id="1389203"/>
    <lineage>
        <taxon>Eukaryota</taxon>
        <taxon>Fungi</taxon>
        <taxon>Dikarya</taxon>
        <taxon>Basidiomycota</taxon>
        <taxon>Pucciniomycotina</taxon>
        <taxon>Pucciniomycetes</taxon>
        <taxon>Pucciniales</taxon>
        <taxon>Sphaerophragmiaceae</taxon>
        <taxon>Austropuccinia</taxon>
    </lineage>
</organism>
<dbReference type="FunFam" id="1.10.8.60:FF:000016">
    <property type="entry name" value="ATPase family AAA domain-containing protein 2B"/>
    <property type="match status" value="1"/>
</dbReference>
<dbReference type="SUPFAM" id="SSF52540">
    <property type="entry name" value="P-loop containing nucleoside triphosphate hydrolases"/>
    <property type="match status" value="2"/>
</dbReference>
<dbReference type="CDD" id="cd19517">
    <property type="entry name" value="RecA-like_Yta7-like"/>
    <property type="match status" value="1"/>
</dbReference>
<dbReference type="GO" id="GO:0006334">
    <property type="term" value="P:nucleosome assembly"/>
    <property type="evidence" value="ECO:0007669"/>
    <property type="project" value="TreeGrafter"/>
</dbReference>
<keyword evidence="13" id="KW-1185">Reference proteome</keyword>
<dbReference type="InterPro" id="IPR003960">
    <property type="entry name" value="ATPase_AAA_CS"/>
</dbReference>
<feature type="compositionally biased region" description="Polar residues" evidence="10">
    <location>
        <begin position="353"/>
        <end position="363"/>
    </location>
</feature>
<feature type="region of interest" description="Disordered" evidence="10">
    <location>
        <begin position="154"/>
        <end position="197"/>
    </location>
</feature>
<keyword evidence="8" id="KW-0103">Bromodomain</keyword>
<dbReference type="EMBL" id="AVOT02016123">
    <property type="protein sequence ID" value="MBW0501045.1"/>
    <property type="molecule type" value="Genomic_DNA"/>
</dbReference>
<keyword evidence="5" id="KW-0547">Nucleotide-binding</keyword>
<evidence type="ECO:0000256" key="9">
    <source>
        <dbReference type="ARBA" id="ARBA00023242"/>
    </source>
</evidence>
<evidence type="ECO:0000256" key="4">
    <source>
        <dbReference type="ARBA" id="ARBA00022454"/>
    </source>
</evidence>
<reference evidence="12" key="1">
    <citation type="submission" date="2021-03" db="EMBL/GenBank/DDBJ databases">
        <title>Draft genome sequence of rust myrtle Austropuccinia psidii MF-1, a brazilian biotype.</title>
        <authorList>
            <person name="Quecine M.C."/>
            <person name="Pachon D.M.R."/>
            <person name="Bonatelli M.L."/>
            <person name="Correr F.H."/>
            <person name="Franceschini L.M."/>
            <person name="Leite T.F."/>
            <person name="Margarido G.R.A."/>
            <person name="Almeida C.A."/>
            <person name="Ferrarezi J.A."/>
            <person name="Labate C.A."/>
        </authorList>
    </citation>
    <scope>NUCLEOTIDE SEQUENCE</scope>
    <source>
        <strain evidence="12">MF-1</strain>
    </source>
</reference>
<feature type="domain" description="AAA+ ATPase" evidence="11">
    <location>
        <begin position="556"/>
        <end position="697"/>
    </location>
</feature>
<dbReference type="PANTHER" id="PTHR23069:SF0">
    <property type="entry name" value="TAT-BINDING HOMOLOG 7"/>
    <property type="match status" value="1"/>
</dbReference>
<comment type="caution">
    <text evidence="12">The sequence shown here is derived from an EMBL/GenBank/DDBJ whole genome shotgun (WGS) entry which is preliminary data.</text>
</comment>
<evidence type="ECO:0000256" key="6">
    <source>
        <dbReference type="ARBA" id="ARBA00022801"/>
    </source>
</evidence>
<evidence type="ECO:0000259" key="11">
    <source>
        <dbReference type="SMART" id="SM00382"/>
    </source>
</evidence>
<dbReference type="Gene3D" id="3.40.50.300">
    <property type="entry name" value="P-loop containing nucleotide triphosphate hydrolases"/>
    <property type="match status" value="2"/>
</dbReference>
<dbReference type="SMART" id="SM00382">
    <property type="entry name" value="AAA"/>
    <property type="match status" value="2"/>
</dbReference>
<dbReference type="InterPro" id="IPR003593">
    <property type="entry name" value="AAA+_ATPase"/>
</dbReference>
<dbReference type="GO" id="GO:0042393">
    <property type="term" value="F:histone binding"/>
    <property type="evidence" value="ECO:0007669"/>
    <property type="project" value="UniProtKB-ARBA"/>
</dbReference>
<dbReference type="GO" id="GO:0000785">
    <property type="term" value="C:chromatin"/>
    <property type="evidence" value="ECO:0007669"/>
    <property type="project" value="UniProtKB-ARBA"/>
</dbReference>
<protein>
    <recommendedName>
        <fullName evidence="11">AAA+ ATPase domain-containing protein</fullName>
    </recommendedName>
</protein>
<dbReference type="GO" id="GO:0005524">
    <property type="term" value="F:ATP binding"/>
    <property type="evidence" value="ECO:0007669"/>
    <property type="project" value="UniProtKB-KW"/>
</dbReference>
<feature type="compositionally biased region" description="Basic and acidic residues" evidence="10">
    <location>
        <begin position="210"/>
        <end position="220"/>
    </location>
</feature>
<dbReference type="InterPro" id="IPR027417">
    <property type="entry name" value="P-loop_NTPase"/>
</dbReference>
<feature type="compositionally biased region" description="Basic and acidic residues" evidence="10">
    <location>
        <begin position="128"/>
        <end position="139"/>
    </location>
</feature>
<feature type="compositionally biased region" description="Basic and acidic residues" evidence="10">
    <location>
        <begin position="1184"/>
        <end position="1201"/>
    </location>
</feature>
<dbReference type="SUPFAM" id="SSF47370">
    <property type="entry name" value="Bromodomain"/>
    <property type="match status" value="1"/>
</dbReference>
<feature type="compositionally biased region" description="Low complexity" evidence="10">
    <location>
        <begin position="29"/>
        <end position="42"/>
    </location>
</feature>
<feature type="compositionally biased region" description="Acidic residues" evidence="10">
    <location>
        <begin position="221"/>
        <end position="243"/>
    </location>
</feature>
<proteinExistence type="inferred from homology"/>
<keyword evidence="9" id="KW-0539">Nucleus</keyword>
<dbReference type="PANTHER" id="PTHR23069">
    <property type="entry name" value="AAA DOMAIN-CONTAINING"/>
    <property type="match status" value="1"/>
</dbReference>
<keyword evidence="6" id="KW-0378">Hydrolase</keyword>
<comment type="subcellular location">
    <subcellularLocation>
        <location evidence="2">Chromosome</location>
    </subcellularLocation>
    <subcellularLocation>
        <location evidence="1">Nucleus</location>
    </subcellularLocation>
</comment>
<dbReference type="Gene3D" id="1.10.8.60">
    <property type="match status" value="1"/>
</dbReference>
<evidence type="ECO:0000256" key="2">
    <source>
        <dbReference type="ARBA" id="ARBA00004286"/>
    </source>
</evidence>
<feature type="compositionally biased region" description="Polar residues" evidence="10">
    <location>
        <begin position="79"/>
        <end position="90"/>
    </location>
</feature>
<gene>
    <name evidence="12" type="ORF">O181_040760</name>
</gene>
<dbReference type="InterPro" id="IPR045199">
    <property type="entry name" value="ATAD2-like"/>
</dbReference>
<feature type="compositionally biased region" description="Basic and acidic residues" evidence="10">
    <location>
        <begin position="249"/>
        <end position="260"/>
    </location>
</feature>
<keyword evidence="4" id="KW-0158">Chromosome</keyword>
<feature type="compositionally biased region" description="Basic and acidic residues" evidence="10">
    <location>
        <begin position="311"/>
        <end position="324"/>
    </location>
</feature>
<feature type="compositionally biased region" description="Acidic residues" evidence="10">
    <location>
        <begin position="261"/>
        <end position="272"/>
    </location>
</feature>
<dbReference type="InterPro" id="IPR003959">
    <property type="entry name" value="ATPase_AAA_core"/>
</dbReference>
<evidence type="ECO:0000256" key="5">
    <source>
        <dbReference type="ARBA" id="ARBA00022741"/>
    </source>
</evidence>
<dbReference type="Proteomes" id="UP000765509">
    <property type="component" value="Unassembled WGS sequence"/>
</dbReference>
<sequence>MSIENLNLAADHQFSTELHQHQLRLKSNPIQPLQQPPSSIESNSRPRLHPSSSISPKVCSRSCPSSTTIVLRLNHSRNLEPQQSNSIHSNTSDRGRPIRNRRPPHSVVSQAQSSDSHLRKKPSVKNDQLNDLHPQLRFDSMARTRSAKSLLGTVDSNPILSSTSYRHSSNHFNNLSSDYGDKDADGEDEVEEDHDHDVDHHQNLIHHQGRFDQQAHHQEQDQQEDDDNDNDNDHDVEDDDDDGNFSPSKTDHDSDYRGPTDDDQVQQSEEEERISLRPMTRRQRAVRVESDDDDNFEPTMSNKSRHRRKHSESNESEHADRPQSDDDDYRAPSNLKQAQTQRLRNLARDRATTIPQSTNTNGIRRSARHAHSHSQSNKINQSDSNLHQKSHEEDEGRQLRNRKHVDYHIPPLHAFESAEKNKIDKANSDRAKKRLPMNMTGKQLDRLFGQKTGLDSDEEQTPAFDKVNPASILGPTTPGLFGTGLLDPTGLTAVGPSNLGKMSGTNNLADIDPLGVQTNIDFSYVGGMDHHIQQLKEMVSLPLLYPEVFQRFQITPPRGVLFHGPPGTGKTLLARALAASCSTNGQKISFFMRKGADCLSKWIGEAERQLRLLFDEAKNCQPSIIFFDEIDGLAPVRSSKQEQIHASIVSTLLSLMDGMDGRGQVVIIGATNRPDAVDPALRRPGRFDREFYFPLPNREARLSVLNIHTRGWDPPLSESFKFQLADLTKGYGGADLRALCTEAALNAVQRKYPQIYKTNKRLVIEPKEIDIIARDFTLAQKRLIPSTSRSTSNLANPLPSHIRPLLGEAFERAQELLAKVLPNSKQPSVLEEAEYEEDETDGFEREKLIQSFETMRVFRPRLVVCGPKGSGQQYIGNAILHHLEGYHIQSLDLTNLFSDSTLSAEARCIQIFAEAKRHKPSVLYIPSLHHWTSSTLEHLKGTVTNLLEDLKSSDPILLLAIVDCPFKELPRETRSWFGISKSNRILLEKPDLAKRVEFFDDIFTNIRLSPSNFPDAVPRKKKVLDILPEAPPLEPRRPTESELLSQLAQDKKMVEYLKFRLGPVLHELKKKHKRFIKPIGVSEFLGDPVVSQEVSARNGYYNVDLDNMHYKLYYNKYFTPQQFVADVEKIVFNAELDSQQSHAADHELRIKAQAMLTHTRIMVEQACDQQFDIDCQRMYERMKLRDPKLAPEKKNESENSKHMPTRRSSRINGTELKHKRTISNRGGRPSDSDRPSKRSKRREVSSCESGVEEVADHNPTIVEPIDPTPPVEQPPVPIEMPISTTPESESEVQIKGEDAQDISMGPSSQNHLPPPSLSNILNVEDCLPQNIEGTRLDSSTVPSNLTIRIAESEPSRHSPSIDNPPLTSFSDPLLPINNNSPSILNCSSSPIFDCRNDLIDGLSHKLIQETEGLVVSELEELRSGCFEIIWKCKSDWDRTQMIQKLIHWVNEFLAELKELKDDQNDQEGD</sequence>
<comment type="similarity">
    <text evidence="3">Belongs to the AAA ATPase family.</text>
</comment>
<accession>A0A9Q3DDR0</accession>
<feature type="compositionally biased region" description="Pro residues" evidence="10">
    <location>
        <begin position="1266"/>
        <end position="1275"/>
    </location>
</feature>
<feature type="region of interest" description="Disordered" evidence="10">
    <location>
        <begin position="29"/>
        <end position="62"/>
    </location>
</feature>
<feature type="compositionally biased region" description="Basic and acidic residues" evidence="10">
    <location>
        <begin position="389"/>
        <end position="398"/>
    </location>
</feature>
<dbReference type="FunFam" id="3.40.50.300:FF:001218">
    <property type="entry name" value="AAA family ATPase, putative"/>
    <property type="match status" value="1"/>
</dbReference>
<evidence type="ECO:0000256" key="3">
    <source>
        <dbReference type="ARBA" id="ARBA00006914"/>
    </source>
</evidence>
<feature type="region of interest" description="Disordered" evidence="10">
    <location>
        <begin position="210"/>
        <end position="401"/>
    </location>
</feature>
<evidence type="ECO:0000256" key="1">
    <source>
        <dbReference type="ARBA" id="ARBA00004123"/>
    </source>
</evidence>
<evidence type="ECO:0000256" key="10">
    <source>
        <dbReference type="SAM" id="MobiDB-lite"/>
    </source>
</evidence>
<dbReference type="GO" id="GO:0045815">
    <property type="term" value="P:transcription initiation-coupled chromatin remodeling"/>
    <property type="evidence" value="ECO:0007669"/>
    <property type="project" value="TreeGrafter"/>
</dbReference>
<dbReference type="GO" id="GO:0003682">
    <property type="term" value="F:chromatin binding"/>
    <property type="evidence" value="ECO:0007669"/>
    <property type="project" value="TreeGrafter"/>
</dbReference>